<dbReference type="Proteomes" id="UP000000376">
    <property type="component" value="Chromosome"/>
</dbReference>
<organism evidence="14 15">
    <name type="scientific">Arcanobacterium haemolyticum (strain ATCC 9345 / DSM 20595 / CCM 5947 / CCUG 17215 / LMG 16163 / NBRC 15585 / NCTC 8452 / 11018)</name>
    <dbReference type="NCBI Taxonomy" id="644284"/>
    <lineage>
        <taxon>Bacteria</taxon>
        <taxon>Bacillati</taxon>
        <taxon>Actinomycetota</taxon>
        <taxon>Actinomycetes</taxon>
        <taxon>Actinomycetales</taxon>
        <taxon>Actinomycetaceae</taxon>
        <taxon>Arcanobacterium</taxon>
    </lineage>
</organism>
<dbReference type="SFLD" id="SFLDS00003">
    <property type="entry name" value="Haloacid_Dehalogenase"/>
    <property type="match status" value="1"/>
</dbReference>
<dbReference type="GO" id="GO:0005524">
    <property type="term" value="F:ATP binding"/>
    <property type="evidence" value="ECO:0007669"/>
    <property type="project" value="UniProtKB-UniRule"/>
</dbReference>
<dbReference type="Gene3D" id="2.70.150.10">
    <property type="entry name" value="Calcium-transporting ATPase, cytoplasmic transduction domain A"/>
    <property type="match status" value="1"/>
</dbReference>
<dbReference type="GO" id="GO:0055070">
    <property type="term" value="P:copper ion homeostasis"/>
    <property type="evidence" value="ECO:0007669"/>
    <property type="project" value="TreeGrafter"/>
</dbReference>
<evidence type="ECO:0000256" key="6">
    <source>
        <dbReference type="ARBA" id="ARBA00022840"/>
    </source>
</evidence>
<dbReference type="CDD" id="cd00371">
    <property type="entry name" value="HMA"/>
    <property type="match status" value="1"/>
</dbReference>
<evidence type="ECO:0000256" key="5">
    <source>
        <dbReference type="ARBA" id="ARBA00022741"/>
    </source>
</evidence>
<dbReference type="InterPro" id="IPR001757">
    <property type="entry name" value="P_typ_ATPase"/>
</dbReference>
<evidence type="ECO:0000313" key="14">
    <source>
        <dbReference type="EMBL" id="ADH91896.1"/>
    </source>
</evidence>
<dbReference type="PRINTS" id="PR00119">
    <property type="entry name" value="CATATPASE"/>
</dbReference>
<dbReference type="Pfam" id="PF00702">
    <property type="entry name" value="Hydrolase"/>
    <property type="match status" value="1"/>
</dbReference>
<dbReference type="InterPro" id="IPR023299">
    <property type="entry name" value="ATPase_P-typ_cyto_dom_N"/>
</dbReference>
<dbReference type="SUPFAM" id="SSF56784">
    <property type="entry name" value="HAD-like"/>
    <property type="match status" value="1"/>
</dbReference>
<evidence type="ECO:0000256" key="7">
    <source>
        <dbReference type="ARBA" id="ARBA00022967"/>
    </source>
</evidence>
<proteinExistence type="inferred from homology"/>
<dbReference type="InterPro" id="IPR023214">
    <property type="entry name" value="HAD_sf"/>
</dbReference>
<dbReference type="SUPFAM" id="SSF81653">
    <property type="entry name" value="Calcium ATPase, transduction domain A"/>
    <property type="match status" value="1"/>
</dbReference>
<name>D7BLU7_ARCHD</name>
<dbReference type="HOGENOM" id="CLU_001771_0_3_11"/>
<dbReference type="PANTHER" id="PTHR43520:SF8">
    <property type="entry name" value="P-TYPE CU(+) TRANSPORTER"/>
    <property type="match status" value="1"/>
</dbReference>
<dbReference type="RefSeq" id="WP_013169394.1">
    <property type="nucleotide sequence ID" value="NC_014218.1"/>
</dbReference>
<dbReference type="InterPro" id="IPR027256">
    <property type="entry name" value="P-typ_ATPase_IB"/>
</dbReference>
<reference evidence="14 15" key="1">
    <citation type="journal article" date="2010" name="Stand. Genomic Sci.">
        <title>Complete genome sequence of Arcanobacterium haemolyticum type strain (11018).</title>
        <authorList>
            <person name="Yasawong M."/>
            <person name="Teshima H."/>
            <person name="Lapidus A."/>
            <person name="Nolan M."/>
            <person name="Lucas S."/>
            <person name="Glavina Del Rio T."/>
            <person name="Tice H."/>
            <person name="Cheng J."/>
            <person name="Bruce D."/>
            <person name="Detter C."/>
            <person name="Tapia R."/>
            <person name="Han C."/>
            <person name="Goodwin L."/>
            <person name="Pitluck S."/>
            <person name="Liolios K."/>
            <person name="Ivanova N."/>
            <person name="Mavromatis K."/>
            <person name="Mikhailova N."/>
            <person name="Pati A."/>
            <person name="Chen A."/>
            <person name="Palaniappan K."/>
            <person name="Land M."/>
            <person name="Hauser L."/>
            <person name="Chang Y."/>
            <person name="Jeffries C."/>
            <person name="Rohde M."/>
            <person name="Sikorski J."/>
            <person name="Pukall R."/>
            <person name="Goker M."/>
            <person name="Woyke T."/>
            <person name="Bristow J."/>
            <person name="Eisen J."/>
            <person name="Markowitz V."/>
            <person name="Hugenholtz P."/>
            <person name="Kyrpides N."/>
            <person name="Klenk H."/>
        </authorList>
    </citation>
    <scope>NUCLEOTIDE SEQUENCE [LARGE SCALE GENOMIC DNA]</scope>
    <source>
        <strain evidence="15">ATCC 9345 / DSM 20595 / CCUG 17215 / LMG 16163 / NBRC 15585 / NCTC 8452 / 11018</strain>
    </source>
</reference>
<dbReference type="EMBL" id="CP002045">
    <property type="protein sequence ID" value="ADH91896.1"/>
    <property type="molecule type" value="Genomic_DNA"/>
</dbReference>
<protein>
    <recommendedName>
        <fullName evidence="11">Cation-transporting P-type ATPase B</fullName>
    </recommendedName>
</protein>
<keyword evidence="8 12" id="KW-1133">Transmembrane helix</keyword>
<dbReference type="InterPro" id="IPR006121">
    <property type="entry name" value="HMA_dom"/>
</dbReference>
<evidence type="ECO:0000313" key="15">
    <source>
        <dbReference type="Proteomes" id="UP000000376"/>
    </source>
</evidence>
<dbReference type="Pfam" id="PF00403">
    <property type="entry name" value="HMA"/>
    <property type="match status" value="1"/>
</dbReference>
<dbReference type="InterPro" id="IPR036412">
    <property type="entry name" value="HAD-like_sf"/>
</dbReference>
<dbReference type="InterPro" id="IPR017969">
    <property type="entry name" value="Heavy-metal-associated_CS"/>
</dbReference>
<keyword evidence="3 12" id="KW-0812">Transmembrane</keyword>
<dbReference type="GO" id="GO:0005886">
    <property type="term" value="C:plasma membrane"/>
    <property type="evidence" value="ECO:0007669"/>
    <property type="project" value="UniProtKB-SubCell"/>
</dbReference>
<dbReference type="SFLD" id="SFLDF00027">
    <property type="entry name" value="p-type_atpase"/>
    <property type="match status" value="1"/>
</dbReference>
<dbReference type="AlphaFoldDB" id="D7BLU7"/>
<dbReference type="eggNOG" id="COG2217">
    <property type="taxonomic scope" value="Bacteria"/>
</dbReference>
<dbReference type="GO" id="GO:0016887">
    <property type="term" value="F:ATP hydrolysis activity"/>
    <property type="evidence" value="ECO:0007669"/>
    <property type="project" value="InterPro"/>
</dbReference>
<keyword evidence="9 12" id="KW-0472">Membrane</keyword>
<dbReference type="PROSITE" id="PS00154">
    <property type="entry name" value="ATPASE_E1_E2"/>
    <property type="match status" value="1"/>
</dbReference>
<dbReference type="SUPFAM" id="SSF55008">
    <property type="entry name" value="HMA, heavy metal-associated domain"/>
    <property type="match status" value="1"/>
</dbReference>
<accession>D7BLU7</accession>
<evidence type="ECO:0000256" key="10">
    <source>
        <dbReference type="ARBA" id="ARBA00049360"/>
    </source>
</evidence>
<dbReference type="KEGG" id="ahe:Arch_0133"/>
<keyword evidence="4 12" id="KW-0479">Metal-binding</keyword>
<dbReference type="Gene3D" id="3.40.1110.10">
    <property type="entry name" value="Calcium-transporting ATPase, cytoplasmic domain N"/>
    <property type="match status" value="1"/>
</dbReference>
<evidence type="ECO:0000259" key="13">
    <source>
        <dbReference type="PROSITE" id="PS50846"/>
    </source>
</evidence>
<evidence type="ECO:0000256" key="9">
    <source>
        <dbReference type="ARBA" id="ARBA00023136"/>
    </source>
</evidence>
<dbReference type="InterPro" id="IPR018303">
    <property type="entry name" value="ATPase_P-typ_P_site"/>
</dbReference>
<dbReference type="NCBIfam" id="TIGR01511">
    <property type="entry name" value="ATPase-IB1_Cu"/>
    <property type="match status" value="1"/>
</dbReference>
<feature type="transmembrane region" description="Helical" evidence="12">
    <location>
        <begin position="683"/>
        <end position="702"/>
    </location>
</feature>
<evidence type="ECO:0000256" key="2">
    <source>
        <dbReference type="ARBA" id="ARBA00006024"/>
    </source>
</evidence>
<dbReference type="NCBIfam" id="TIGR01494">
    <property type="entry name" value="ATPase_P-type"/>
    <property type="match status" value="1"/>
</dbReference>
<dbReference type="FunFam" id="2.70.150.10:FF:000002">
    <property type="entry name" value="Copper-transporting ATPase 1, putative"/>
    <property type="match status" value="1"/>
</dbReference>
<dbReference type="PROSITE" id="PS50846">
    <property type="entry name" value="HMA_2"/>
    <property type="match status" value="1"/>
</dbReference>
<dbReference type="Gene3D" id="3.40.50.1000">
    <property type="entry name" value="HAD superfamily/HAD-like"/>
    <property type="match status" value="1"/>
</dbReference>
<keyword evidence="5 12" id="KW-0547">Nucleotide-binding</keyword>
<dbReference type="CDD" id="cd02094">
    <property type="entry name" value="P-type_ATPase_Cu-like"/>
    <property type="match status" value="1"/>
</dbReference>
<dbReference type="Gene3D" id="3.30.70.100">
    <property type="match status" value="1"/>
</dbReference>
<evidence type="ECO:0000256" key="8">
    <source>
        <dbReference type="ARBA" id="ARBA00022989"/>
    </source>
</evidence>
<dbReference type="InterPro" id="IPR036163">
    <property type="entry name" value="HMA_dom_sf"/>
</dbReference>
<sequence length="728" mass="75695">MNIDLKISGMTCASCSARVEKKLNKVPGVNAVVNLATERAHVEFPATLTEADLISVVEKAGYGASVVEEADHTDSAAARSADMRRRFVVSAILSIPIIAISMIPAWQFAGWQWAITALGIPVAFWGGWPFHRAAFAAGRHGTSTMDTLVSLGVIASMGWSVWALIFGGAGHIGYTMSMSGMLSLDSHGHTHIYVESAAMIVTFLLLGRWLESRSRRKAGDALRLLLSTGAPVAHLITDSGERQIPAEDLQVGDEFMVYAGQKIPTDGLVVSGSSAIDTSLVTGESIPVDIQPGGTVIGATLVTNGSIRVRATRVGKDTTLAHMGRLLEQAQVGKAPIQRLADQIAAVFVPGVLILAALTFIARIVFFNNSTDLALASAITVLVVACPCALGLATPTALLVGSGKLSQHGILISGPEALENAHSLTAIALDKTGTLTEGKLAITSVSPAPASFDLLPLLAGIERHSRHPLAQAIVAHARERNVTLADVSNVREEAGRGITATWNGTTVYVGNPSWLVRNGIPVPQNEPDGTVVAAGTPGTGETPGTYFGHVTLTDTPRAHATESLDALRNRGITPIMVTGDNPASAAPIAAALGITEIHAGVLPEDKLALVHSLQASGHKVAMVGDGINDAAALAAADLSIAMGSGTDVAQASADVIIVESRITAIPTMLRIGEKTLRIIKENLAWAFGYNLIAIPLAMFGVIAPGLAAIAMASSSVIVVANSLRLRNA</sequence>
<comment type="catalytic activity">
    <reaction evidence="10">
        <text>ATP + H2O = ADP + phosphate + H(+)</text>
        <dbReference type="Rhea" id="RHEA:13065"/>
        <dbReference type="ChEBI" id="CHEBI:15377"/>
        <dbReference type="ChEBI" id="CHEBI:15378"/>
        <dbReference type="ChEBI" id="CHEBI:30616"/>
        <dbReference type="ChEBI" id="CHEBI:43474"/>
        <dbReference type="ChEBI" id="CHEBI:456216"/>
    </reaction>
</comment>
<keyword evidence="15" id="KW-1185">Reference proteome</keyword>
<feature type="transmembrane region" description="Helical" evidence="12">
    <location>
        <begin position="148"/>
        <end position="172"/>
    </location>
</feature>
<comment type="subcellular location">
    <subcellularLocation>
        <location evidence="1">Cell membrane</location>
        <topology evidence="1">Multi-pass membrane protein</topology>
    </subcellularLocation>
</comment>
<dbReference type="NCBIfam" id="TIGR01525">
    <property type="entry name" value="ATPase-IB_hvy"/>
    <property type="match status" value="1"/>
</dbReference>
<evidence type="ECO:0000256" key="1">
    <source>
        <dbReference type="ARBA" id="ARBA00004651"/>
    </source>
</evidence>
<feature type="transmembrane region" description="Helical" evidence="12">
    <location>
        <begin position="373"/>
        <end position="400"/>
    </location>
</feature>
<dbReference type="STRING" id="644284.Arch_0133"/>
<dbReference type="GO" id="GO:0005507">
    <property type="term" value="F:copper ion binding"/>
    <property type="evidence" value="ECO:0007669"/>
    <property type="project" value="TreeGrafter"/>
</dbReference>
<gene>
    <name evidence="14" type="ordered locus">Arch_0133</name>
</gene>
<feature type="transmembrane region" description="Helical" evidence="12">
    <location>
        <begin position="87"/>
        <end position="105"/>
    </location>
</feature>
<feature type="transmembrane region" description="Helical" evidence="12">
    <location>
        <begin position="192"/>
        <end position="210"/>
    </location>
</feature>
<evidence type="ECO:0000256" key="12">
    <source>
        <dbReference type="RuleBase" id="RU362081"/>
    </source>
</evidence>
<dbReference type="InterPro" id="IPR044492">
    <property type="entry name" value="P_typ_ATPase_HD_dom"/>
</dbReference>
<dbReference type="InterPro" id="IPR008250">
    <property type="entry name" value="ATPase_P-typ_transduc_dom_A_sf"/>
</dbReference>
<feature type="transmembrane region" description="Helical" evidence="12">
    <location>
        <begin position="344"/>
        <end position="367"/>
    </location>
</feature>
<evidence type="ECO:0000256" key="3">
    <source>
        <dbReference type="ARBA" id="ARBA00022692"/>
    </source>
</evidence>
<feature type="domain" description="HMA" evidence="13">
    <location>
        <begin position="1"/>
        <end position="65"/>
    </location>
</feature>
<dbReference type="InterPro" id="IPR023298">
    <property type="entry name" value="ATPase_P-typ_TM_dom_sf"/>
</dbReference>
<dbReference type="GO" id="GO:0043682">
    <property type="term" value="F:P-type divalent copper transporter activity"/>
    <property type="evidence" value="ECO:0007669"/>
    <property type="project" value="TreeGrafter"/>
</dbReference>
<keyword evidence="7" id="KW-1278">Translocase</keyword>
<keyword evidence="12" id="KW-1003">Cell membrane</keyword>
<comment type="similarity">
    <text evidence="2 12">Belongs to the cation transport ATPase (P-type) (TC 3.A.3) family. Type IB subfamily.</text>
</comment>
<dbReference type="SFLD" id="SFLDG00002">
    <property type="entry name" value="C1.7:_P-type_atpase_like"/>
    <property type="match status" value="1"/>
</dbReference>
<dbReference type="FunFam" id="3.30.70.100:FF:000005">
    <property type="entry name" value="Copper-exporting P-type ATPase A"/>
    <property type="match status" value="1"/>
</dbReference>
<keyword evidence="6 12" id="KW-0067">ATP-binding</keyword>
<dbReference type="InterPro" id="IPR059000">
    <property type="entry name" value="ATPase_P-type_domA"/>
</dbReference>
<dbReference type="PANTHER" id="PTHR43520">
    <property type="entry name" value="ATP7, ISOFORM B"/>
    <property type="match status" value="1"/>
</dbReference>
<dbReference type="Pfam" id="PF00122">
    <property type="entry name" value="E1-E2_ATPase"/>
    <property type="match status" value="1"/>
</dbReference>
<evidence type="ECO:0000256" key="11">
    <source>
        <dbReference type="ARBA" id="ARBA00074171"/>
    </source>
</evidence>
<feature type="transmembrane region" description="Helical" evidence="12">
    <location>
        <begin position="111"/>
        <end position="128"/>
    </location>
</feature>
<dbReference type="SUPFAM" id="SSF81665">
    <property type="entry name" value="Calcium ATPase, transmembrane domain M"/>
    <property type="match status" value="1"/>
</dbReference>
<dbReference type="PROSITE" id="PS01047">
    <property type="entry name" value="HMA_1"/>
    <property type="match status" value="1"/>
</dbReference>
<evidence type="ECO:0000256" key="4">
    <source>
        <dbReference type="ARBA" id="ARBA00022723"/>
    </source>
</evidence>